<dbReference type="Pfam" id="PF01627">
    <property type="entry name" value="Hpt"/>
    <property type="match status" value="1"/>
</dbReference>
<evidence type="ECO:0000313" key="19">
    <source>
        <dbReference type="EMBL" id="MDO6424780.1"/>
    </source>
</evidence>
<dbReference type="Pfam" id="PF00512">
    <property type="entry name" value="HisKA"/>
    <property type="match status" value="1"/>
</dbReference>
<evidence type="ECO:0000256" key="2">
    <source>
        <dbReference type="ARBA" id="ARBA00004370"/>
    </source>
</evidence>
<feature type="domain" description="HPt" evidence="18">
    <location>
        <begin position="1012"/>
        <end position="1109"/>
    </location>
</feature>
<dbReference type="CDD" id="cd17546">
    <property type="entry name" value="REC_hyHK_CKI1_RcsC-like"/>
    <property type="match status" value="2"/>
</dbReference>
<evidence type="ECO:0000256" key="14">
    <source>
        <dbReference type="SAM" id="Phobius"/>
    </source>
</evidence>
<dbReference type="Gene3D" id="3.30.565.10">
    <property type="entry name" value="Histidine kinase-like ATPase, C-terminal domain"/>
    <property type="match status" value="1"/>
</dbReference>
<accession>A0AAW7XAZ3</accession>
<dbReference type="AlphaFoldDB" id="A0AAW7XAZ3"/>
<dbReference type="CDD" id="cd16922">
    <property type="entry name" value="HATPase_EvgS-ArcB-TorS-like"/>
    <property type="match status" value="1"/>
</dbReference>
<comment type="caution">
    <text evidence="19">The sequence shown here is derived from an EMBL/GenBank/DDBJ whole genome shotgun (WGS) entry which is preliminary data.</text>
</comment>
<keyword evidence="7" id="KW-0418">Kinase</keyword>
<dbReference type="GO" id="GO:0005524">
    <property type="term" value="F:ATP binding"/>
    <property type="evidence" value="ECO:0007669"/>
    <property type="project" value="UniProtKB-KW"/>
</dbReference>
<dbReference type="GO" id="GO:0000155">
    <property type="term" value="F:phosphorelay sensor kinase activity"/>
    <property type="evidence" value="ECO:0007669"/>
    <property type="project" value="InterPro"/>
</dbReference>
<comment type="subcellular location">
    <subcellularLocation>
        <location evidence="2">Membrane</location>
    </subcellularLocation>
</comment>
<dbReference type="InterPro" id="IPR004358">
    <property type="entry name" value="Sig_transdc_His_kin-like_C"/>
</dbReference>
<feature type="modified residue" description="4-aspartylphosphate" evidence="13">
    <location>
        <position position="715"/>
    </location>
</feature>
<feature type="transmembrane region" description="Helical" evidence="14">
    <location>
        <begin position="20"/>
        <end position="40"/>
    </location>
</feature>
<keyword evidence="14" id="KW-1133">Transmembrane helix</keyword>
<dbReference type="PROSITE" id="PS50109">
    <property type="entry name" value="HIS_KIN"/>
    <property type="match status" value="1"/>
</dbReference>
<keyword evidence="5" id="KW-0808">Transferase</keyword>
<proteinExistence type="predicted"/>
<dbReference type="SUPFAM" id="SSF52172">
    <property type="entry name" value="CheY-like"/>
    <property type="match status" value="2"/>
</dbReference>
<dbReference type="PANTHER" id="PTHR45339:SF5">
    <property type="entry name" value="HISTIDINE KINASE"/>
    <property type="match status" value="1"/>
</dbReference>
<dbReference type="SUPFAM" id="SSF47384">
    <property type="entry name" value="Homodimeric domain of signal transducing histidine kinase"/>
    <property type="match status" value="1"/>
</dbReference>
<dbReference type="SUPFAM" id="SSF55874">
    <property type="entry name" value="ATPase domain of HSP90 chaperone/DNA topoisomerase II/histidine kinase"/>
    <property type="match status" value="1"/>
</dbReference>
<dbReference type="FunFam" id="3.30.565.10:FF:000010">
    <property type="entry name" value="Sensor histidine kinase RcsC"/>
    <property type="match status" value="1"/>
</dbReference>
<dbReference type="Gene3D" id="3.40.50.2300">
    <property type="match status" value="2"/>
</dbReference>
<dbReference type="InterPro" id="IPR003661">
    <property type="entry name" value="HisK_dim/P_dom"/>
</dbReference>
<dbReference type="InterPro" id="IPR003594">
    <property type="entry name" value="HATPase_dom"/>
</dbReference>
<feature type="domain" description="Response regulatory" evidence="16">
    <location>
        <begin position="820"/>
        <end position="943"/>
    </location>
</feature>
<dbReference type="InterPro" id="IPR008207">
    <property type="entry name" value="Sig_transdc_His_kin_Hpt_dom"/>
</dbReference>
<evidence type="ECO:0000256" key="12">
    <source>
        <dbReference type="PROSITE-ProRule" id="PRU00110"/>
    </source>
</evidence>
<evidence type="ECO:0000256" key="7">
    <source>
        <dbReference type="ARBA" id="ARBA00022777"/>
    </source>
</evidence>
<dbReference type="CDD" id="cd00082">
    <property type="entry name" value="HisKA"/>
    <property type="match status" value="1"/>
</dbReference>
<evidence type="ECO:0000256" key="11">
    <source>
        <dbReference type="ARBA" id="ARBA00068150"/>
    </source>
</evidence>
<protein>
    <recommendedName>
        <fullName evidence="11">Sensory/regulatory protein RpfC</fullName>
        <ecNumber evidence="3">2.7.13.3</ecNumber>
    </recommendedName>
</protein>
<evidence type="ECO:0000256" key="5">
    <source>
        <dbReference type="ARBA" id="ARBA00022679"/>
    </source>
</evidence>
<evidence type="ECO:0000259" key="17">
    <source>
        <dbReference type="PROSITE" id="PS50885"/>
    </source>
</evidence>
<evidence type="ECO:0000259" key="18">
    <source>
        <dbReference type="PROSITE" id="PS50894"/>
    </source>
</evidence>
<dbReference type="Proteomes" id="UP001169760">
    <property type="component" value="Unassembled WGS sequence"/>
</dbReference>
<evidence type="ECO:0000256" key="8">
    <source>
        <dbReference type="ARBA" id="ARBA00022840"/>
    </source>
</evidence>
<evidence type="ECO:0000256" key="1">
    <source>
        <dbReference type="ARBA" id="ARBA00000085"/>
    </source>
</evidence>
<dbReference type="InterPro" id="IPR003660">
    <property type="entry name" value="HAMP_dom"/>
</dbReference>
<feature type="domain" description="Histidine kinase" evidence="15">
    <location>
        <begin position="425"/>
        <end position="646"/>
    </location>
</feature>
<dbReference type="PROSITE" id="PS50894">
    <property type="entry name" value="HPT"/>
    <property type="match status" value="1"/>
</dbReference>
<dbReference type="SUPFAM" id="SSF47226">
    <property type="entry name" value="Histidine-containing phosphotransfer domain, HPT domain"/>
    <property type="match status" value="1"/>
</dbReference>
<dbReference type="SMART" id="SM00388">
    <property type="entry name" value="HisKA"/>
    <property type="match status" value="1"/>
</dbReference>
<keyword evidence="14" id="KW-0812">Transmembrane</keyword>
<feature type="modified residue" description="Phosphohistidine" evidence="12">
    <location>
        <position position="1051"/>
    </location>
</feature>
<reference evidence="19" key="1">
    <citation type="submission" date="2023-07" db="EMBL/GenBank/DDBJ databases">
        <title>Genome content predicts the carbon catabolic preferences of heterotrophic bacteria.</title>
        <authorList>
            <person name="Gralka M."/>
        </authorList>
    </citation>
    <scope>NUCLEOTIDE SEQUENCE</scope>
    <source>
        <strain evidence="19">I3M17_2</strain>
    </source>
</reference>
<dbReference type="CDD" id="cd06225">
    <property type="entry name" value="HAMP"/>
    <property type="match status" value="1"/>
</dbReference>
<sequence length="1109" mass="122971">MSKQNKNKFTHSIQKTLIQWFLVLSLIPLFLVAFIGYQVARNSLVASAQDHLESDARNTMNFLNNWFEYRLMDSLSGAQDENNIKFIQELHEAAVQSELPIESFHKSIKWAEITVSLQESLVQTSRNYDYIYDVFLIDVDGNILFTVAKEPDLGTNLVHGKYANTKFAETVRKTLATGQTLFADFEYYEPSAGNVAGFVVSPLVNSEGQRIGAYAMQFRIDRIVNHLKLNSASMYRHYLVGPDGTLRTQRRQSEQILTTQINTAPVKRWLEANETAKHSDKPKLIKYSEADGTVYLGMHQNLTLRNLDWLLVSEVEEADALASSNWLAGVMLLSVWFTAMLLSVLAFFLSIRITNPIKAITIVANKLVKGDFSQRVQVQESNEFGLLANSFNELIQSRKYYELELLAAKNEAESSSRAKSEFLACMSHEIRTPMNGVLGMLGLVLNSSLTAEQERKLRLAQSSGQSLLAVINDILDYSKVEAGKLELEKLDFDPHRLLSEAIQSFNYSAQEKGVEIVLDDIGLGGKILRGDPSRLRQIINNLLSNALKFTSQGEIIVRAKLDSEINGLYQFRCSVTDTGIGIPSDKISGLFDSFTQVDSSTTRRYGGTGLGLSICKMLTRIMGGDIFVVSEVGKGTRFDFVVHVEKGSCLPVDNAESDVTGLNVLLVDDNLTNLDVISGQLISWGVNVTKVASPEKALTLVSETRNTVFDLVVMDYHMPNINGIDLAERIQGSACIKPNSVIILSSSADMASRLHMQEVGVVGCLMKPVSAPYLHQAIQYFIQIKKSNKQQFITPALLESVHATTEPTASPNIVWGDNARILVVEDNLVNQQVIAGILEDFGLAFTLVDDGQQAIYALKENTGDLRYHFVFMDCQMPVLDGYSATKQIREGAAGEEYKTVPIVALTANAMQGDREKCIRAGMNDYIAKPVDADEVRLALVSWLPAELRTDEAAIENNPATPDAPEIVEKKLPPAEEKPIEPQAVEVDLGLLKLPKGLVIHTPVMLQPMFKNKPERYVKILTTLLNAHASFNASLSEAFANNDTEQVRHLVHSMKGSSGNISMGKVHEYCKQVEAQIDADGAVSEKHINKLQQLIDAMFDEANKIIELNS</sequence>
<keyword evidence="8" id="KW-0067">ATP-binding</keyword>
<gene>
    <name evidence="19" type="ORF">Q4521_19980</name>
</gene>
<dbReference type="SMART" id="SM00387">
    <property type="entry name" value="HATPase_c"/>
    <property type="match status" value="1"/>
</dbReference>
<dbReference type="InterPro" id="IPR011006">
    <property type="entry name" value="CheY-like_superfamily"/>
</dbReference>
<dbReference type="RefSeq" id="WP_303493981.1">
    <property type="nucleotide sequence ID" value="NZ_JAUOPB010000018.1"/>
</dbReference>
<dbReference type="GO" id="GO:0005886">
    <property type="term" value="C:plasma membrane"/>
    <property type="evidence" value="ECO:0007669"/>
    <property type="project" value="UniProtKB-SubCell"/>
</dbReference>
<dbReference type="InterPro" id="IPR005467">
    <property type="entry name" value="His_kinase_dom"/>
</dbReference>
<keyword evidence="14" id="KW-0472">Membrane</keyword>
<evidence type="ECO:0000256" key="3">
    <source>
        <dbReference type="ARBA" id="ARBA00012438"/>
    </source>
</evidence>
<evidence type="ECO:0000313" key="20">
    <source>
        <dbReference type="Proteomes" id="UP001169760"/>
    </source>
</evidence>
<feature type="domain" description="Response regulatory" evidence="16">
    <location>
        <begin position="663"/>
        <end position="782"/>
    </location>
</feature>
<dbReference type="EC" id="2.7.13.3" evidence="3"/>
<evidence type="ECO:0000259" key="15">
    <source>
        <dbReference type="PROSITE" id="PS50109"/>
    </source>
</evidence>
<dbReference type="InterPro" id="IPR036890">
    <property type="entry name" value="HATPase_C_sf"/>
</dbReference>
<keyword evidence="6" id="KW-0547">Nucleotide-binding</keyword>
<feature type="modified residue" description="4-aspartylphosphate" evidence="13">
    <location>
        <position position="873"/>
    </location>
</feature>
<evidence type="ECO:0000256" key="9">
    <source>
        <dbReference type="ARBA" id="ARBA00023012"/>
    </source>
</evidence>
<evidence type="ECO:0000256" key="6">
    <source>
        <dbReference type="ARBA" id="ARBA00022741"/>
    </source>
</evidence>
<dbReference type="CDD" id="cd18773">
    <property type="entry name" value="PDC1_HK_sensor"/>
    <property type="match status" value="1"/>
</dbReference>
<dbReference type="SMART" id="SM00448">
    <property type="entry name" value="REC"/>
    <property type="match status" value="2"/>
</dbReference>
<dbReference type="Pfam" id="PF02518">
    <property type="entry name" value="HATPase_c"/>
    <property type="match status" value="1"/>
</dbReference>
<dbReference type="Pfam" id="PF00072">
    <property type="entry name" value="Response_reg"/>
    <property type="match status" value="2"/>
</dbReference>
<keyword evidence="4 13" id="KW-0597">Phosphoprotein</keyword>
<dbReference type="InterPro" id="IPR001789">
    <property type="entry name" value="Sig_transdc_resp-reg_receiver"/>
</dbReference>
<dbReference type="SMART" id="SM00304">
    <property type="entry name" value="HAMP"/>
    <property type="match status" value="1"/>
</dbReference>
<evidence type="ECO:0000256" key="4">
    <source>
        <dbReference type="ARBA" id="ARBA00022553"/>
    </source>
</evidence>
<dbReference type="Gene3D" id="1.20.120.160">
    <property type="entry name" value="HPT domain"/>
    <property type="match status" value="1"/>
</dbReference>
<dbReference type="InterPro" id="IPR036097">
    <property type="entry name" value="HisK_dim/P_sf"/>
</dbReference>
<organism evidence="19 20">
    <name type="scientific">Saccharophagus degradans</name>
    <dbReference type="NCBI Taxonomy" id="86304"/>
    <lineage>
        <taxon>Bacteria</taxon>
        <taxon>Pseudomonadati</taxon>
        <taxon>Pseudomonadota</taxon>
        <taxon>Gammaproteobacteria</taxon>
        <taxon>Cellvibrionales</taxon>
        <taxon>Cellvibrionaceae</taxon>
        <taxon>Saccharophagus</taxon>
    </lineage>
</organism>
<dbReference type="EMBL" id="JAUOPB010000018">
    <property type="protein sequence ID" value="MDO6424780.1"/>
    <property type="molecule type" value="Genomic_DNA"/>
</dbReference>
<dbReference type="InterPro" id="IPR036641">
    <property type="entry name" value="HPT_dom_sf"/>
</dbReference>
<dbReference type="PRINTS" id="PR00344">
    <property type="entry name" value="BCTRLSENSOR"/>
</dbReference>
<feature type="domain" description="HAMP" evidence="17">
    <location>
        <begin position="351"/>
        <end position="403"/>
    </location>
</feature>
<dbReference type="FunFam" id="1.10.287.130:FF:000002">
    <property type="entry name" value="Two-component osmosensing histidine kinase"/>
    <property type="match status" value="1"/>
</dbReference>
<evidence type="ECO:0000256" key="13">
    <source>
        <dbReference type="PROSITE-ProRule" id="PRU00169"/>
    </source>
</evidence>
<dbReference type="Gene3D" id="1.10.287.130">
    <property type="match status" value="1"/>
</dbReference>
<dbReference type="PANTHER" id="PTHR45339">
    <property type="entry name" value="HYBRID SIGNAL TRANSDUCTION HISTIDINE KINASE J"/>
    <property type="match status" value="1"/>
</dbReference>
<keyword evidence="9" id="KW-0902">Two-component regulatory system</keyword>
<dbReference type="Gene3D" id="6.10.340.10">
    <property type="match status" value="1"/>
</dbReference>
<dbReference type="CDD" id="cd00088">
    <property type="entry name" value="HPT"/>
    <property type="match status" value="1"/>
</dbReference>
<dbReference type="PROSITE" id="PS50885">
    <property type="entry name" value="HAMP"/>
    <property type="match status" value="1"/>
</dbReference>
<comment type="subunit">
    <text evidence="10">At low DSF concentrations, interacts with RpfF.</text>
</comment>
<evidence type="ECO:0000259" key="16">
    <source>
        <dbReference type="PROSITE" id="PS50110"/>
    </source>
</evidence>
<evidence type="ECO:0000256" key="10">
    <source>
        <dbReference type="ARBA" id="ARBA00064003"/>
    </source>
</evidence>
<name>A0AAW7XAZ3_9GAMM</name>
<dbReference type="PROSITE" id="PS50110">
    <property type="entry name" value="RESPONSE_REGULATORY"/>
    <property type="match status" value="2"/>
</dbReference>
<dbReference type="SUPFAM" id="SSF158472">
    <property type="entry name" value="HAMP domain-like"/>
    <property type="match status" value="1"/>
</dbReference>
<dbReference type="Pfam" id="PF00672">
    <property type="entry name" value="HAMP"/>
    <property type="match status" value="1"/>
</dbReference>
<comment type="catalytic activity">
    <reaction evidence="1">
        <text>ATP + protein L-histidine = ADP + protein N-phospho-L-histidine.</text>
        <dbReference type="EC" id="2.7.13.3"/>
    </reaction>
</comment>